<organism evidence="2 3">
    <name type="scientific">Alkalihalophilus lindianensis</name>
    <dbReference type="NCBI Taxonomy" id="1630542"/>
    <lineage>
        <taxon>Bacteria</taxon>
        <taxon>Bacillati</taxon>
        <taxon>Bacillota</taxon>
        <taxon>Bacilli</taxon>
        <taxon>Bacillales</taxon>
        <taxon>Bacillaceae</taxon>
        <taxon>Alkalihalophilus</taxon>
    </lineage>
</organism>
<feature type="transmembrane region" description="Helical" evidence="1">
    <location>
        <begin position="52"/>
        <end position="71"/>
    </location>
</feature>
<keyword evidence="3" id="KW-1185">Reference proteome</keyword>
<protein>
    <recommendedName>
        <fullName evidence="4">DUF202 domain-containing protein</fullName>
    </recommendedName>
</protein>
<accession>A0ABU3XHF1</accession>
<evidence type="ECO:0000313" key="3">
    <source>
        <dbReference type="Proteomes" id="UP001287282"/>
    </source>
</evidence>
<evidence type="ECO:0000256" key="1">
    <source>
        <dbReference type="SAM" id="Phobius"/>
    </source>
</evidence>
<evidence type="ECO:0008006" key="4">
    <source>
        <dbReference type="Google" id="ProtNLM"/>
    </source>
</evidence>
<feature type="non-terminal residue" evidence="2">
    <location>
        <position position="84"/>
    </location>
</feature>
<proteinExistence type="predicted"/>
<name>A0ABU3XHF1_9BACI</name>
<sequence length="84" mass="9467">MQSTISPANQTEHSINSAFASHFAKSMFFTIVGLAILVFIGTRMFSHIDLNLYGYMVGTIVFIGGFFYRFIAWGERPPTKIIIK</sequence>
<gene>
    <name evidence="2" type="ORF">RYX56_23535</name>
</gene>
<reference evidence="2 3" key="1">
    <citation type="submission" date="2023-10" db="EMBL/GenBank/DDBJ databases">
        <title>Screening of Alkalihalobacillus lindianensis BZ-TG-R113 and Its Alleviation of Salt Stress on Rapeseed Growth.</title>
        <authorList>
            <person name="Zhao B."/>
            <person name="Guo T."/>
        </authorList>
    </citation>
    <scope>NUCLEOTIDE SEQUENCE [LARGE SCALE GENOMIC DNA]</scope>
    <source>
        <strain evidence="2 3">BZ-TG-R113</strain>
    </source>
</reference>
<feature type="transmembrane region" description="Helical" evidence="1">
    <location>
        <begin position="27"/>
        <end position="46"/>
    </location>
</feature>
<comment type="caution">
    <text evidence="2">The sequence shown here is derived from an EMBL/GenBank/DDBJ whole genome shotgun (WGS) entry which is preliminary data.</text>
</comment>
<keyword evidence="1" id="KW-0472">Membrane</keyword>
<dbReference type="Proteomes" id="UP001287282">
    <property type="component" value="Unassembled WGS sequence"/>
</dbReference>
<evidence type="ECO:0000313" key="2">
    <source>
        <dbReference type="EMBL" id="MDV2687322.1"/>
    </source>
</evidence>
<dbReference type="EMBL" id="JAWJBA010000584">
    <property type="protein sequence ID" value="MDV2687322.1"/>
    <property type="molecule type" value="Genomic_DNA"/>
</dbReference>
<keyword evidence="1" id="KW-0812">Transmembrane</keyword>
<keyword evidence="1" id="KW-1133">Transmembrane helix</keyword>